<evidence type="ECO:0000313" key="3">
    <source>
        <dbReference type="Proteomes" id="UP001595904"/>
    </source>
</evidence>
<proteinExistence type="predicted"/>
<evidence type="ECO:0000313" key="2">
    <source>
        <dbReference type="EMBL" id="MFC4312991.1"/>
    </source>
</evidence>
<organism evidence="2 3">
    <name type="scientific">Steroidobacter flavus</name>
    <dbReference type="NCBI Taxonomy" id="1842136"/>
    <lineage>
        <taxon>Bacteria</taxon>
        <taxon>Pseudomonadati</taxon>
        <taxon>Pseudomonadota</taxon>
        <taxon>Gammaproteobacteria</taxon>
        <taxon>Steroidobacterales</taxon>
        <taxon>Steroidobacteraceae</taxon>
        <taxon>Steroidobacter</taxon>
    </lineage>
</organism>
<sequence length="177" mass="19084">MTQETNETPSVVVRVQSRAPQDAGQPSIWRRFAAFTKQLLSFGLWGGTRAAAAKVAQMQARAQKVSAEAARTRARATGVELQNVSRAIELVEKIISSKGSSETKLAQLQLLREADPKLARAIDRLLARYESIIAQGGSISVVAEEPVSTTLSPRRSRRTSQVGMKGTESEPPPSGIS</sequence>
<dbReference type="Proteomes" id="UP001595904">
    <property type="component" value="Unassembled WGS sequence"/>
</dbReference>
<reference evidence="3" key="1">
    <citation type="journal article" date="2019" name="Int. J. Syst. Evol. Microbiol.">
        <title>The Global Catalogue of Microorganisms (GCM) 10K type strain sequencing project: providing services to taxonomists for standard genome sequencing and annotation.</title>
        <authorList>
            <consortium name="The Broad Institute Genomics Platform"/>
            <consortium name="The Broad Institute Genome Sequencing Center for Infectious Disease"/>
            <person name="Wu L."/>
            <person name="Ma J."/>
        </authorList>
    </citation>
    <scope>NUCLEOTIDE SEQUENCE [LARGE SCALE GENOMIC DNA]</scope>
    <source>
        <strain evidence="3">CGMCC 1.10759</strain>
    </source>
</reference>
<evidence type="ECO:0000256" key="1">
    <source>
        <dbReference type="SAM" id="MobiDB-lite"/>
    </source>
</evidence>
<comment type="caution">
    <text evidence="2">The sequence shown here is derived from an EMBL/GenBank/DDBJ whole genome shotgun (WGS) entry which is preliminary data.</text>
</comment>
<accession>A0ABV8SZB7</accession>
<dbReference type="RefSeq" id="WP_380602928.1">
    <property type="nucleotide sequence ID" value="NZ_JBHSDU010000015.1"/>
</dbReference>
<feature type="region of interest" description="Disordered" evidence="1">
    <location>
        <begin position="144"/>
        <end position="177"/>
    </location>
</feature>
<keyword evidence="3" id="KW-1185">Reference proteome</keyword>
<dbReference type="EMBL" id="JBHSDU010000015">
    <property type="protein sequence ID" value="MFC4312991.1"/>
    <property type="molecule type" value="Genomic_DNA"/>
</dbReference>
<gene>
    <name evidence="2" type="ORF">ACFPN2_28165</name>
</gene>
<name>A0ABV8SZB7_9GAMM</name>
<protein>
    <submittedName>
        <fullName evidence="2">Uncharacterized protein</fullName>
    </submittedName>
</protein>